<evidence type="ECO:0000256" key="1">
    <source>
        <dbReference type="SAM" id="Phobius"/>
    </source>
</evidence>
<keyword evidence="1" id="KW-0812">Transmembrane</keyword>
<evidence type="ECO:0000313" key="2">
    <source>
        <dbReference type="EMBL" id="RMZ99398.1"/>
    </source>
</evidence>
<keyword evidence="1" id="KW-0472">Membrane</keyword>
<evidence type="ECO:0000313" key="3">
    <source>
        <dbReference type="Proteomes" id="UP000276133"/>
    </source>
</evidence>
<organism evidence="2 3">
    <name type="scientific">Brachionus plicatilis</name>
    <name type="common">Marine rotifer</name>
    <name type="synonym">Brachionus muelleri</name>
    <dbReference type="NCBI Taxonomy" id="10195"/>
    <lineage>
        <taxon>Eukaryota</taxon>
        <taxon>Metazoa</taxon>
        <taxon>Spiralia</taxon>
        <taxon>Gnathifera</taxon>
        <taxon>Rotifera</taxon>
        <taxon>Eurotatoria</taxon>
        <taxon>Monogononta</taxon>
        <taxon>Pseudotrocha</taxon>
        <taxon>Ploima</taxon>
        <taxon>Brachionidae</taxon>
        <taxon>Brachionus</taxon>
    </lineage>
</organism>
<reference evidence="2 3" key="1">
    <citation type="journal article" date="2018" name="Sci. Rep.">
        <title>Genomic signatures of local adaptation to the degree of environmental predictability in rotifers.</title>
        <authorList>
            <person name="Franch-Gras L."/>
            <person name="Hahn C."/>
            <person name="Garcia-Roger E.M."/>
            <person name="Carmona M.J."/>
            <person name="Serra M."/>
            <person name="Gomez A."/>
        </authorList>
    </citation>
    <scope>NUCLEOTIDE SEQUENCE [LARGE SCALE GENOMIC DNA]</scope>
    <source>
        <strain evidence="2">HYR1</strain>
    </source>
</reference>
<proteinExistence type="predicted"/>
<feature type="transmembrane region" description="Helical" evidence="1">
    <location>
        <begin position="26"/>
        <end position="47"/>
    </location>
</feature>
<protein>
    <submittedName>
        <fullName evidence="2">Uncharacterized protein</fullName>
    </submittedName>
</protein>
<name>A0A3M7PK82_BRAPC</name>
<keyword evidence="3" id="KW-1185">Reference proteome</keyword>
<accession>A0A3M7PK82</accession>
<sequence>MSISSEIHFHFFMSDSYIETRCNETIFISFFIALVPVIQALVVWRLIIPMFDCRRLRNFCIRNSTIEEFRIYPEDGERS</sequence>
<dbReference type="AlphaFoldDB" id="A0A3M7PK82"/>
<dbReference type="EMBL" id="REGN01010242">
    <property type="protein sequence ID" value="RMZ99398.1"/>
    <property type="molecule type" value="Genomic_DNA"/>
</dbReference>
<comment type="caution">
    <text evidence="2">The sequence shown here is derived from an EMBL/GenBank/DDBJ whole genome shotgun (WGS) entry which is preliminary data.</text>
</comment>
<dbReference type="Proteomes" id="UP000276133">
    <property type="component" value="Unassembled WGS sequence"/>
</dbReference>
<gene>
    <name evidence="2" type="ORF">BpHYR1_040745</name>
</gene>
<keyword evidence="1" id="KW-1133">Transmembrane helix</keyword>